<dbReference type="InterPro" id="IPR015813">
    <property type="entry name" value="Pyrv/PenolPyrv_kinase-like_dom"/>
</dbReference>
<dbReference type="KEGG" id="bgp:BGL_2c11190"/>
<dbReference type="EC" id="4.1.2.20" evidence="5"/>
<keyword evidence="6" id="KW-1185">Reference proteome</keyword>
<evidence type="ECO:0000256" key="1">
    <source>
        <dbReference type="ARBA" id="ARBA00005568"/>
    </source>
</evidence>
<dbReference type="Gene3D" id="3.20.20.60">
    <property type="entry name" value="Phosphoenolpyruvate-binding domains"/>
    <property type="match status" value="1"/>
</dbReference>
<dbReference type="Pfam" id="PF03328">
    <property type="entry name" value="HpcH_HpaI"/>
    <property type="match status" value="1"/>
</dbReference>
<dbReference type="InterPro" id="IPR040442">
    <property type="entry name" value="Pyrv_kinase-like_dom_sf"/>
</dbReference>
<dbReference type="GO" id="GO:0008672">
    <property type="term" value="F:2-dehydro-3-deoxyglucarate aldolase activity"/>
    <property type="evidence" value="ECO:0007669"/>
    <property type="project" value="UniProtKB-EC"/>
</dbReference>
<name>A0A0B6RV10_BURPL</name>
<gene>
    <name evidence="5" type="primary">garL</name>
    <name evidence="5" type="ORF">BGL_2c11190</name>
</gene>
<evidence type="ECO:0000256" key="3">
    <source>
        <dbReference type="ARBA" id="ARBA00023239"/>
    </source>
</evidence>
<evidence type="ECO:0000259" key="4">
    <source>
        <dbReference type="Pfam" id="PF03328"/>
    </source>
</evidence>
<evidence type="ECO:0000256" key="2">
    <source>
        <dbReference type="ARBA" id="ARBA00022723"/>
    </source>
</evidence>
<evidence type="ECO:0000313" key="6">
    <source>
        <dbReference type="Proteomes" id="UP000031838"/>
    </source>
</evidence>
<dbReference type="GO" id="GO:0046872">
    <property type="term" value="F:metal ion binding"/>
    <property type="evidence" value="ECO:0007669"/>
    <property type="project" value="UniProtKB-KW"/>
</dbReference>
<dbReference type="InterPro" id="IPR050251">
    <property type="entry name" value="HpcH-HpaI_aldolase"/>
</dbReference>
<dbReference type="Proteomes" id="UP000031838">
    <property type="component" value="Chromosome 2"/>
</dbReference>
<comment type="similarity">
    <text evidence="1">Belongs to the HpcH/HpaI aldolase family.</text>
</comment>
<dbReference type="AlphaFoldDB" id="A0A0B6RV10"/>
<keyword evidence="3 5" id="KW-0456">Lyase</keyword>
<dbReference type="HOGENOM" id="CLU_059964_4_1_4"/>
<dbReference type="SUPFAM" id="SSF51621">
    <property type="entry name" value="Phosphoenolpyruvate/pyruvate domain"/>
    <property type="match status" value="1"/>
</dbReference>
<reference evidence="6" key="1">
    <citation type="submission" date="2011-03" db="EMBL/GenBank/DDBJ databases">
        <authorList>
            <person name="Voget S."/>
            <person name="Streit W.R."/>
            <person name="Jaeger K.E."/>
            <person name="Daniel R."/>
        </authorList>
    </citation>
    <scope>NUCLEOTIDE SEQUENCE [LARGE SCALE GENOMIC DNA]</scope>
    <source>
        <strain evidence="6">PG1</strain>
    </source>
</reference>
<dbReference type="GO" id="GO:0005737">
    <property type="term" value="C:cytoplasm"/>
    <property type="evidence" value="ECO:0007669"/>
    <property type="project" value="TreeGrafter"/>
</dbReference>
<protein>
    <submittedName>
        <fullName evidence="5">5-keto-4-deoxy-D-glucarate aldolase GarL</fullName>
        <ecNumber evidence="5">4.1.2.20</ecNumber>
    </submittedName>
</protein>
<proteinExistence type="inferred from homology"/>
<sequence>MAPCPVQSRSDMSDTSSRRIGTFVKTGAPQIVEILGGAGLHFVVVDAEHAPFDRGTLDLLVIAARSVGLPLFVRIPDMQPATIQSALDLGVSGLLVPHVDSADDARRLVARTRFLDGERGFSSSPRFAAYGALGMAAAVAAGNGTTVICQIESRAGCEAAREIAAVDGVAGLFVGRADLALSFGLADARAPEVMAATVAVLDIARQAGKIPGVALGDARECGEFERMGANWFVIGSDQALLRKGALAMMA</sequence>
<evidence type="ECO:0000313" key="5">
    <source>
        <dbReference type="EMBL" id="AJK49197.1"/>
    </source>
</evidence>
<dbReference type="EMBL" id="CP002581">
    <property type="protein sequence ID" value="AJK49197.1"/>
    <property type="molecule type" value="Genomic_DNA"/>
</dbReference>
<dbReference type="InterPro" id="IPR005000">
    <property type="entry name" value="Aldolase/citrate-lyase_domain"/>
</dbReference>
<dbReference type="PANTHER" id="PTHR30502">
    <property type="entry name" value="2-KETO-3-DEOXY-L-RHAMNONATE ALDOLASE"/>
    <property type="match status" value="1"/>
</dbReference>
<accession>A0A0B6RV10</accession>
<keyword evidence="2" id="KW-0479">Metal-binding</keyword>
<organism evidence="5 6">
    <name type="scientific">Burkholderia plantarii</name>
    <dbReference type="NCBI Taxonomy" id="41899"/>
    <lineage>
        <taxon>Bacteria</taxon>
        <taxon>Pseudomonadati</taxon>
        <taxon>Pseudomonadota</taxon>
        <taxon>Betaproteobacteria</taxon>
        <taxon>Burkholderiales</taxon>
        <taxon>Burkholderiaceae</taxon>
        <taxon>Burkholderia</taxon>
    </lineage>
</organism>
<feature type="domain" description="HpcH/HpaI aldolase/citrate lyase" evidence="4">
    <location>
        <begin position="19"/>
        <end position="242"/>
    </location>
</feature>
<dbReference type="PANTHER" id="PTHR30502:SF0">
    <property type="entry name" value="PHOSPHOENOLPYRUVATE CARBOXYLASE FAMILY PROTEIN"/>
    <property type="match status" value="1"/>
</dbReference>
<reference evidence="5 6" key="2">
    <citation type="journal article" date="2016" name="Appl. Microbiol. Biotechnol.">
        <title>Mutations improving production and secretion of extracellular lipase by Burkholderia glumae PG1.</title>
        <authorList>
            <person name="Knapp A."/>
            <person name="Voget S."/>
            <person name="Gao R."/>
            <person name="Zaburannyi N."/>
            <person name="Krysciak D."/>
            <person name="Breuer M."/>
            <person name="Hauer B."/>
            <person name="Streit W.R."/>
            <person name="Muller R."/>
            <person name="Daniel R."/>
            <person name="Jaeger K.E."/>
        </authorList>
    </citation>
    <scope>NUCLEOTIDE SEQUENCE [LARGE SCALE GENOMIC DNA]</scope>
    <source>
        <strain evidence="5 6">PG1</strain>
    </source>
</reference>